<dbReference type="PANTHER" id="PTHR46268:SF6">
    <property type="entry name" value="UNIVERSAL STRESS PROTEIN UP12"/>
    <property type="match status" value="1"/>
</dbReference>
<dbReference type="SUPFAM" id="SSF52402">
    <property type="entry name" value="Adenine nucleotide alpha hydrolases-like"/>
    <property type="match status" value="1"/>
</dbReference>
<dbReference type="EMBL" id="QKNX01000002">
    <property type="protein sequence ID" value="TKR26417.1"/>
    <property type="molecule type" value="Genomic_DNA"/>
</dbReference>
<evidence type="ECO:0000313" key="3">
    <source>
        <dbReference type="EMBL" id="TKR26417.1"/>
    </source>
</evidence>
<gene>
    <name evidence="3" type="ORF">DM868_07995</name>
</gene>
<dbReference type="RefSeq" id="WP_137276333.1">
    <property type="nucleotide sequence ID" value="NZ_QKNX01000002.1"/>
</dbReference>
<evidence type="ECO:0000256" key="1">
    <source>
        <dbReference type="ARBA" id="ARBA00008791"/>
    </source>
</evidence>
<organism evidence="3 4">
    <name type="scientific">Natronomonas salsuginis</name>
    <dbReference type="NCBI Taxonomy" id="2217661"/>
    <lineage>
        <taxon>Archaea</taxon>
        <taxon>Methanobacteriati</taxon>
        <taxon>Methanobacteriota</taxon>
        <taxon>Stenosarchaea group</taxon>
        <taxon>Halobacteria</taxon>
        <taxon>Halobacteriales</taxon>
        <taxon>Natronomonadaceae</taxon>
        <taxon>Natronomonas</taxon>
    </lineage>
</organism>
<dbReference type="Gene3D" id="3.40.50.620">
    <property type="entry name" value="HUPs"/>
    <property type="match status" value="1"/>
</dbReference>
<reference evidence="3 4" key="1">
    <citation type="submission" date="2019-04" db="EMBL/GenBank/DDBJ databases">
        <title>Natronomonas sp. F20-122 a newhaloarchaeon isolated from a saline saltern of Isla Bacuta, Huelva, Spain.</title>
        <authorList>
            <person name="Duran-Viseras A."/>
            <person name="Sanchez-Porro C."/>
            <person name="Ventosa A."/>
        </authorList>
    </citation>
    <scope>NUCLEOTIDE SEQUENCE [LARGE SCALE GENOMIC DNA]</scope>
    <source>
        <strain evidence="3 4">F20-122</strain>
    </source>
</reference>
<dbReference type="InterPro" id="IPR006015">
    <property type="entry name" value="Universal_stress_UspA"/>
</dbReference>
<proteinExistence type="inferred from homology"/>
<dbReference type="PRINTS" id="PR01438">
    <property type="entry name" value="UNVRSLSTRESS"/>
</dbReference>
<comment type="caution">
    <text evidence="3">The sequence shown here is derived from an EMBL/GenBank/DDBJ whole genome shotgun (WGS) entry which is preliminary data.</text>
</comment>
<dbReference type="Pfam" id="PF00582">
    <property type="entry name" value="Usp"/>
    <property type="match status" value="1"/>
</dbReference>
<sequence length="141" mass="15322">MFDHILFPADGSDGANSVFDHVLDVAETHDATLHILHVADTAHDSVTQIDGRVVDVFEREGERIVEELADHAASRDVPTTTDVVQGGVPETILAYADRYDIDLIVMPTRGQTGLKRLFLGSTTARVVRGSPVPVLTLHPDD</sequence>
<accession>A0A4U5JFG3</accession>
<dbReference type="AlphaFoldDB" id="A0A4U5JFG3"/>
<dbReference type="Proteomes" id="UP000308037">
    <property type="component" value="Unassembled WGS sequence"/>
</dbReference>
<dbReference type="InterPro" id="IPR006016">
    <property type="entry name" value="UspA"/>
</dbReference>
<protein>
    <submittedName>
        <fullName evidence="3">Universal stress protein</fullName>
    </submittedName>
</protein>
<evidence type="ECO:0000313" key="4">
    <source>
        <dbReference type="Proteomes" id="UP000308037"/>
    </source>
</evidence>
<dbReference type="CDD" id="cd00293">
    <property type="entry name" value="USP-like"/>
    <property type="match status" value="1"/>
</dbReference>
<dbReference type="OrthoDB" id="105697at2157"/>
<evidence type="ECO:0000259" key="2">
    <source>
        <dbReference type="Pfam" id="PF00582"/>
    </source>
</evidence>
<comment type="similarity">
    <text evidence="1">Belongs to the universal stress protein A family.</text>
</comment>
<feature type="domain" description="UspA" evidence="2">
    <location>
        <begin position="1"/>
        <end position="136"/>
    </location>
</feature>
<name>A0A4U5JFG3_9EURY</name>
<keyword evidence="4" id="KW-1185">Reference proteome</keyword>
<dbReference type="PANTHER" id="PTHR46268">
    <property type="entry name" value="STRESS RESPONSE PROTEIN NHAX"/>
    <property type="match status" value="1"/>
</dbReference>
<dbReference type="InterPro" id="IPR014729">
    <property type="entry name" value="Rossmann-like_a/b/a_fold"/>
</dbReference>